<evidence type="ECO:0000259" key="12">
    <source>
        <dbReference type="SMART" id="SM00409"/>
    </source>
</evidence>
<keyword evidence="14" id="KW-1185">Reference proteome</keyword>
<dbReference type="STRING" id="9568.ENSMLEP00000018490"/>
<dbReference type="InterPro" id="IPR003599">
    <property type="entry name" value="Ig_sub"/>
</dbReference>
<keyword evidence="9" id="KW-1280">Immunoglobulin</keyword>
<dbReference type="GO" id="GO:0005576">
    <property type="term" value="C:extracellular region"/>
    <property type="evidence" value="ECO:0007669"/>
    <property type="project" value="UniProtKB-SubCell"/>
</dbReference>
<organism evidence="13 14">
    <name type="scientific">Mandrillus leucophaeus</name>
    <name type="common">Drill</name>
    <name type="synonym">Papio leucophaeus</name>
    <dbReference type="NCBI Taxonomy" id="9568"/>
    <lineage>
        <taxon>Eukaryota</taxon>
        <taxon>Metazoa</taxon>
        <taxon>Chordata</taxon>
        <taxon>Craniata</taxon>
        <taxon>Vertebrata</taxon>
        <taxon>Euteleostomi</taxon>
        <taxon>Mammalia</taxon>
        <taxon>Eutheria</taxon>
        <taxon>Euarchontoglires</taxon>
        <taxon>Primates</taxon>
        <taxon>Haplorrhini</taxon>
        <taxon>Catarrhini</taxon>
        <taxon>Cercopithecidae</taxon>
        <taxon>Cercopithecinae</taxon>
        <taxon>Mandrillus</taxon>
    </lineage>
</organism>
<evidence type="ECO:0000256" key="4">
    <source>
        <dbReference type="ARBA" id="ARBA00022525"/>
    </source>
</evidence>
<feature type="signal peptide" evidence="10">
    <location>
        <begin position="1"/>
        <end position="19"/>
    </location>
</feature>
<reference evidence="13" key="2">
    <citation type="submission" date="2025-09" db="UniProtKB">
        <authorList>
            <consortium name="Ensembl"/>
        </authorList>
    </citation>
    <scope>IDENTIFICATION</scope>
</reference>
<keyword evidence="5" id="KW-0391">Immunity</keyword>
<evidence type="ECO:0000259" key="11">
    <source>
        <dbReference type="SMART" id="SM00406"/>
    </source>
</evidence>
<dbReference type="Gene3D" id="2.60.40.10">
    <property type="entry name" value="Immunoglobulins"/>
    <property type="match status" value="1"/>
</dbReference>
<dbReference type="InterPro" id="IPR013106">
    <property type="entry name" value="Ig_V-set"/>
</dbReference>
<evidence type="ECO:0000256" key="7">
    <source>
        <dbReference type="ARBA" id="ARBA00023136"/>
    </source>
</evidence>
<dbReference type="Pfam" id="PF07686">
    <property type="entry name" value="V-set"/>
    <property type="match status" value="1"/>
</dbReference>
<name>A0A2K5YSF6_MANLE</name>
<dbReference type="SMART" id="SM00406">
    <property type="entry name" value="IGv"/>
    <property type="match status" value="1"/>
</dbReference>
<dbReference type="OMA" id="CETRNKP"/>
<evidence type="ECO:0000256" key="3">
    <source>
        <dbReference type="ARBA" id="ARBA00022475"/>
    </source>
</evidence>
<reference evidence="13" key="1">
    <citation type="submission" date="2025-08" db="UniProtKB">
        <authorList>
            <consortium name="Ensembl"/>
        </authorList>
    </citation>
    <scope>IDENTIFICATION</scope>
</reference>
<protein>
    <recommendedName>
        <fullName evidence="15">Ig-like domain-containing protein</fullName>
    </recommendedName>
</protein>
<dbReference type="SMART" id="SM00409">
    <property type="entry name" value="IG"/>
    <property type="match status" value="1"/>
</dbReference>
<dbReference type="GO" id="GO:0019814">
    <property type="term" value="C:immunoglobulin complex"/>
    <property type="evidence" value="ECO:0007669"/>
    <property type="project" value="UniProtKB-KW"/>
</dbReference>
<evidence type="ECO:0000256" key="5">
    <source>
        <dbReference type="ARBA" id="ARBA00022859"/>
    </source>
</evidence>
<evidence type="ECO:0000256" key="2">
    <source>
        <dbReference type="ARBA" id="ARBA00004613"/>
    </source>
</evidence>
<dbReference type="PANTHER" id="PTHR23266">
    <property type="entry name" value="IMMUNOGLOBULIN HEAVY CHAIN"/>
    <property type="match status" value="1"/>
</dbReference>
<dbReference type="Ensembl" id="ENSMLET00000041975.1">
    <property type="protein sequence ID" value="ENSMLEP00000018490.1"/>
    <property type="gene ID" value="ENSMLEG00000033434.1"/>
</dbReference>
<keyword evidence="6" id="KW-1064">Adaptive immunity</keyword>
<comment type="subcellular location">
    <subcellularLocation>
        <location evidence="1">Cell membrane</location>
    </subcellularLocation>
    <subcellularLocation>
        <location evidence="2">Secreted</location>
    </subcellularLocation>
</comment>
<evidence type="ECO:0000256" key="1">
    <source>
        <dbReference type="ARBA" id="ARBA00004236"/>
    </source>
</evidence>
<keyword evidence="4" id="KW-0964">Secreted</keyword>
<dbReference type="InterPro" id="IPR036179">
    <property type="entry name" value="Ig-like_dom_sf"/>
</dbReference>
<evidence type="ECO:0008006" key="15">
    <source>
        <dbReference type="Google" id="ProtNLM"/>
    </source>
</evidence>
<evidence type="ECO:0000313" key="13">
    <source>
        <dbReference type="Ensembl" id="ENSMLEP00000018490.1"/>
    </source>
</evidence>
<proteinExistence type="predicted"/>
<evidence type="ECO:0000256" key="6">
    <source>
        <dbReference type="ARBA" id="ARBA00023130"/>
    </source>
</evidence>
<sequence>MEFGLSWVFLVAILKGVQCEVQLVEYGGGLVQRGGSLRLSCGFTFSVHFMSWVHQAPAKGLEWVGFMRNKANGGTTEYATSVKGRSTISRADSKSMASLQMSSLNTEDTAVYYCARSTVRGTQCETRNKPPCRGVQIPQGAVGTH</sequence>
<keyword evidence="3" id="KW-1003">Cell membrane</keyword>
<evidence type="ECO:0000313" key="14">
    <source>
        <dbReference type="Proteomes" id="UP000233140"/>
    </source>
</evidence>
<dbReference type="SUPFAM" id="SSF48726">
    <property type="entry name" value="Immunoglobulin"/>
    <property type="match status" value="1"/>
</dbReference>
<dbReference type="GO" id="GO:0002250">
    <property type="term" value="P:adaptive immune response"/>
    <property type="evidence" value="ECO:0007669"/>
    <property type="project" value="UniProtKB-KW"/>
</dbReference>
<evidence type="ECO:0000256" key="10">
    <source>
        <dbReference type="SAM" id="SignalP"/>
    </source>
</evidence>
<feature type="chain" id="PRO_5014442262" description="Ig-like domain-containing protein" evidence="10">
    <location>
        <begin position="20"/>
        <end position="145"/>
    </location>
</feature>
<dbReference type="InterPro" id="IPR050199">
    <property type="entry name" value="IgHV"/>
</dbReference>
<accession>A0A2K5YSF6</accession>
<keyword evidence="8" id="KW-0393">Immunoglobulin domain</keyword>
<keyword evidence="7" id="KW-0472">Membrane</keyword>
<dbReference type="Proteomes" id="UP000233140">
    <property type="component" value="Unassembled WGS sequence"/>
</dbReference>
<feature type="domain" description="Immunoglobulin" evidence="12">
    <location>
        <begin position="26"/>
        <end position="131"/>
    </location>
</feature>
<dbReference type="GeneTree" id="ENSGT01050000244871"/>
<evidence type="ECO:0000256" key="9">
    <source>
        <dbReference type="ARBA" id="ARBA00043265"/>
    </source>
</evidence>
<feature type="domain" description="Immunoglobulin V-set" evidence="11">
    <location>
        <begin position="36"/>
        <end position="116"/>
    </location>
</feature>
<evidence type="ECO:0000256" key="8">
    <source>
        <dbReference type="ARBA" id="ARBA00023319"/>
    </source>
</evidence>
<keyword evidence="10" id="KW-0732">Signal</keyword>
<dbReference type="AlphaFoldDB" id="A0A2K5YSF6"/>
<dbReference type="InterPro" id="IPR013783">
    <property type="entry name" value="Ig-like_fold"/>
</dbReference>
<dbReference type="GO" id="GO:0005886">
    <property type="term" value="C:plasma membrane"/>
    <property type="evidence" value="ECO:0007669"/>
    <property type="project" value="UniProtKB-SubCell"/>
</dbReference>